<dbReference type="SUPFAM" id="SSF56219">
    <property type="entry name" value="DNase I-like"/>
    <property type="match status" value="1"/>
</dbReference>
<evidence type="ECO:0000313" key="1">
    <source>
        <dbReference type="EMBL" id="RCK69896.1"/>
    </source>
</evidence>
<dbReference type="InterPro" id="IPR036691">
    <property type="entry name" value="Endo/exonu/phosph_ase_sf"/>
</dbReference>
<evidence type="ECO:0000313" key="2">
    <source>
        <dbReference type="Proteomes" id="UP000252770"/>
    </source>
</evidence>
<keyword evidence="2" id="KW-1185">Reference proteome</keyword>
<proteinExistence type="predicted"/>
<protein>
    <recommendedName>
        <fullName evidence="3">Endonuclease/exonuclease/phosphatase domain-containing protein</fullName>
    </recommendedName>
</protein>
<dbReference type="AlphaFoldDB" id="A0A367YVI3"/>
<reference evidence="1 2" key="1">
    <citation type="submission" date="2018-07" db="EMBL/GenBank/DDBJ databases">
        <title>Desertimonas flava gen. nov. sp. nov.</title>
        <authorList>
            <person name="Liu S."/>
        </authorList>
    </citation>
    <scope>NUCLEOTIDE SEQUENCE [LARGE SCALE GENOMIC DNA]</scope>
    <source>
        <strain evidence="1 2">16Sb5-5</strain>
    </source>
</reference>
<organism evidence="1 2">
    <name type="scientific">Desertihabitans brevis</name>
    <dbReference type="NCBI Taxonomy" id="2268447"/>
    <lineage>
        <taxon>Bacteria</taxon>
        <taxon>Bacillati</taxon>
        <taxon>Actinomycetota</taxon>
        <taxon>Actinomycetes</taxon>
        <taxon>Propionibacteriales</taxon>
        <taxon>Propionibacteriaceae</taxon>
        <taxon>Desertihabitans</taxon>
    </lineage>
</organism>
<gene>
    <name evidence="1" type="ORF">DT076_07650</name>
</gene>
<dbReference type="Gene3D" id="3.60.10.10">
    <property type="entry name" value="Endonuclease/exonuclease/phosphatase"/>
    <property type="match status" value="1"/>
</dbReference>
<dbReference type="EMBL" id="QOUI01000004">
    <property type="protein sequence ID" value="RCK69896.1"/>
    <property type="molecule type" value="Genomic_DNA"/>
</dbReference>
<dbReference type="RefSeq" id="WP_114126082.1">
    <property type="nucleotide sequence ID" value="NZ_QOUI01000004.1"/>
</dbReference>
<dbReference type="PROSITE" id="PS51318">
    <property type="entry name" value="TAT"/>
    <property type="match status" value="1"/>
</dbReference>
<dbReference type="Proteomes" id="UP000252770">
    <property type="component" value="Unassembled WGS sequence"/>
</dbReference>
<accession>A0A367YVI3</accession>
<comment type="caution">
    <text evidence="1">The sequence shown here is derived from an EMBL/GenBank/DDBJ whole genome shotgun (WGS) entry which is preliminary data.</text>
</comment>
<name>A0A367YVI3_9ACTN</name>
<dbReference type="InterPro" id="IPR006311">
    <property type="entry name" value="TAT_signal"/>
</dbReference>
<sequence length="328" mass="36128">MDTDDTTPPGSSTSARLSRRTLLGTGAAGLALAGTSLLSPTAASAAARSRVRVATYNLNTGSATATRADLDVLSDRVALLGVNECMGVEREAIAAWVRARPNWRWHRPVSRGGETRFKGSNAVLWDRRVFRLRAQGARFGSRSHTPNFEIDERWITWVELTHRDSGRDIVWIQTHMDPTVERDGRPRKGAEARIEGNLTYMRRVKALAAAKSEGAEVLVAGDWNVDARADRRVGHHRFPFAVLEERDAPAKLPGLRTTYSHFRFDVPATSGPAKTGAYIDDLALWVRRSKAARVVRFTDHRVLTGLRSDHRPLVAGLVIDHAGAGRTS</sequence>
<evidence type="ECO:0008006" key="3">
    <source>
        <dbReference type="Google" id="ProtNLM"/>
    </source>
</evidence>